<evidence type="ECO:0000256" key="1">
    <source>
        <dbReference type="ARBA" id="ARBA00022729"/>
    </source>
</evidence>
<evidence type="ECO:0000313" key="5">
    <source>
        <dbReference type="EMBL" id="ESS73183.1"/>
    </source>
</evidence>
<keyword evidence="2" id="KW-0547">Nucleotide-binding</keyword>
<dbReference type="PRINTS" id="PR01607">
    <property type="entry name" value="APYRASEFAMLY"/>
</dbReference>
<dbReference type="EMBL" id="AYLO01000033">
    <property type="protein sequence ID" value="ESS73183.1"/>
    <property type="molecule type" value="Genomic_DNA"/>
</dbReference>
<name>V5C8X2_9GAMM</name>
<reference evidence="5 6" key="1">
    <citation type="journal article" date="2013" name="Genome Announc.">
        <title>Draft Genome Sequence of the Methanotrophic Gammaproteobacterium Methyloglobulus morosus DSM 22980 Strain KoM1.</title>
        <authorList>
            <person name="Poehlein A."/>
            <person name="Deutzmann J.S."/>
            <person name="Daniel R."/>
            <person name="Simeonova D.D."/>
        </authorList>
    </citation>
    <scope>NUCLEOTIDE SEQUENCE [LARGE SCALE GENOMIC DNA]</scope>
    <source>
        <strain evidence="5 6">KoM1</strain>
    </source>
</reference>
<dbReference type="PANTHER" id="PTHR11575:SF42">
    <property type="entry name" value="SULFUR OXIDATION PROTEIN SOXB"/>
    <property type="match status" value="1"/>
</dbReference>
<dbReference type="InterPro" id="IPR036907">
    <property type="entry name" value="5'-Nucleotdase_C_sf"/>
</dbReference>
<dbReference type="PANTHER" id="PTHR11575">
    <property type="entry name" value="5'-NUCLEOTIDASE-RELATED"/>
    <property type="match status" value="1"/>
</dbReference>
<accession>V5C8X2</accession>
<dbReference type="STRING" id="1116472.MGMO_34c00270"/>
<organism evidence="5 6">
    <name type="scientific">Methyloglobulus morosus KoM1</name>
    <dbReference type="NCBI Taxonomy" id="1116472"/>
    <lineage>
        <taxon>Bacteria</taxon>
        <taxon>Pseudomonadati</taxon>
        <taxon>Pseudomonadota</taxon>
        <taxon>Gammaproteobacteria</taxon>
        <taxon>Methylococcales</taxon>
        <taxon>Methylococcaceae</taxon>
        <taxon>Methyloglobulus</taxon>
    </lineage>
</organism>
<dbReference type="Gene3D" id="3.90.780.10">
    <property type="entry name" value="5'-Nucleotidase, C-terminal domain"/>
    <property type="match status" value="1"/>
</dbReference>
<dbReference type="CDD" id="cd07411">
    <property type="entry name" value="MPP_SoxB_N"/>
    <property type="match status" value="1"/>
</dbReference>
<feature type="domain" description="Calcineurin-like phosphoesterase" evidence="3">
    <location>
        <begin position="40"/>
        <end position="306"/>
    </location>
</feature>
<proteinExistence type="inferred from homology"/>
<dbReference type="RefSeq" id="WP_023493846.1">
    <property type="nucleotide sequence ID" value="NZ_AYLO01000033.1"/>
</dbReference>
<dbReference type="PROSITE" id="PS51257">
    <property type="entry name" value="PROKAR_LIPOPROTEIN"/>
    <property type="match status" value="1"/>
</dbReference>
<dbReference type="InterPro" id="IPR004843">
    <property type="entry name" value="Calcineurin-like_PHP"/>
</dbReference>
<feature type="domain" description="5'-Nucleotidase C-terminal" evidence="4">
    <location>
        <begin position="396"/>
        <end position="526"/>
    </location>
</feature>
<dbReference type="InterPro" id="IPR030998">
    <property type="entry name" value="Thiosulf_SoxB"/>
</dbReference>
<sequence length="554" mass="61391">MNRRHFLQAFGLLGLSPGLTSCLTSTPGVLYPAPDFGNVTLLHITDCHAQLLPVYYREPSVNKGPSSLSNSPPHLTGQGFLDFFGIKLGSREAYAFTHLDFAEAAAVYGKMGGFAQLATLIKQIKQSSSHGNFLLLDGGDTWQGSATSLWTQGADMLAVCNLLGVDVMTGHWEFTYGGDQVKANIEQFKGDFVAQNVSLTEEAQFVSGAEANSAFKPYVIKEFNNARIAIIGQAYPYTPIANPKRLVPDWQFGIQEQRLQQTVNKLRQQKSADVIILLSHNGMDVDLKLAARVSGIDVILGGHTHDAIPKPIWVQNNYGKTCVANAGSHGKFVAVLDLDIRRNRLHDLRYRLLPVFSNLLEPDAQMQQLIDRIRQPFREKLQQPLGVADKLLYRRDTYKGTFDQLLLDALLKENESQIALSPGFRWGTTLLPGQVITYEDVMNHTAITYPNTQRRNLTGAEIKAILEDAADNVFNPDPYYQQGGDMVRAGGMNFQCEPNAEFGQRISQMRLSNGALLDANSTYPVSSWASVNQLAEGRPIPDVLVDYLKRINFN</sequence>
<dbReference type="OrthoDB" id="9803927at2"/>
<dbReference type="InterPro" id="IPR029052">
    <property type="entry name" value="Metallo-depent_PP-like"/>
</dbReference>
<dbReference type="InterPro" id="IPR041829">
    <property type="entry name" value="SoxB_N"/>
</dbReference>
<evidence type="ECO:0000259" key="3">
    <source>
        <dbReference type="Pfam" id="PF00149"/>
    </source>
</evidence>
<dbReference type="PATRIC" id="fig|1116472.3.peg.981"/>
<dbReference type="Gene3D" id="6.10.140.570">
    <property type="match status" value="1"/>
</dbReference>
<dbReference type="GO" id="GO:0030288">
    <property type="term" value="C:outer membrane-bounded periplasmic space"/>
    <property type="evidence" value="ECO:0007669"/>
    <property type="project" value="TreeGrafter"/>
</dbReference>
<dbReference type="eggNOG" id="COG0737">
    <property type="taxonomic scope" value="Bacteria"/>
</dbReference>
<evidence type="ECO:0000259" key="4">
    <source>
        <dbReference type="Pfam" id="PF02872"/>
    </source>
</evidence>
<dbReference type="Pfam" id="PF00149">
    <property type="entry name" value="Metallophos"/>
    <property type="match status" value="1"/>
</dbReference>
<keyword evidence="2" id="KW-0378">Hydrolase</keyword>
<evidence type="ECO:0000313" key="6">
    <source>
        <dbReference type="Proteomes" id="UP000017842"/>
    </source>
</evidence>
<dbReference type="Gene3D" id="3.60.21.10">
    <property type="match status" value="1"/>
</dbReference>
<dbReference type="Proteomes" id="UP000017842">
    <property type="component" value="Unassembled WGS sequence"/>
</dbReference>
<keyword evidence="6" id="KW-1185">Reference proteome</keyword>
<gene>
    <name evidence="5" type="primary">soxB</name>
    <name evidence="5" type="ORF">MGMO_34c00270</name>
</gene>
<evidence type="ECO:0000256" key="2">
    <source>
        <dbReference type="RuleBase" id="RU362119"/>
    </source>
</evidence>
<dbReference type="GO" id="GO:0000166">
    <property type="term" value="F:nucleotide binding"/>
    <property type="evidence" value="ECO:0007669"/>
    <property type="project" value="UniProtKB-KW"/>
</dbReference>
<dbReference type="GO" id="GO:0009166">
    <property type="term" value="P:nucleotide catabolic process"/>
    <property type="evidence" value="ECO:0007669"/>
    <property type="project" value="InterPro"/>
</dbReference>
<dbReference type="SUPFAM" id="SSF56300">
    <property type="entry name" value="Metallo-dependent phosphatases"/>
    <property type="match status" value="1"/>
</dbReference>
<comment type="similarity">
    <text evidence="2">Belongs to the 5'-nucleotidase family.</text>
</comment>
<dbReference type="InterPro" id="IPR006179">
    <property type="entry name" value="5_nucleotidase/apyrase"/>
</dbReference>
<comment type="caution">
    <text evidence="5">The sequence shown here is derived from an EMBL/GenBank/DDBJ whole genome shotgun (WGS) entry which is preliminary data.</text>
</comment>
<dbReference type="NCBIfam" id="TIGR04486">
    <property type="entry name" value="thiosulf_SoxB"/>
    <property type="match status" value="1"/>
</dbReference>
<keyword evidence="1" id="KW-0732">Signal</keyword>
<dbReference type="AlphaFoldDB" id="V5C8X2"/>
<protein>
    <submittedName>
        <fullName evidence="5">Putative sulfur oxidation protein SoxB</fullName>
    </submittedName>
</protein>
<dbReference type="SUPFAM" id="SSF55816">
    <property type="entry name" value="5'-nucleotidase (syn. UDP-sugar hydrolase), C-terminal domain"/>
    <property type="match status" value="1"/>
</dbReference>
<dbReference type="GO" id="GO:0016787">
    <property type="term" value="F:hydrolase activity"/>
    <property type="evidence" value="ECO:0007669"/>
    <property type="project" value="UniProtKB-KW"/>
</dbReference>
<dbReference type="Pfam" id="PF02872">
    <property type="entry name" value="5_nucleotid_C"/>
    <property type="match status" value="1"/>
</dbReference>
<dbReference type="InterPro" id="IPR008334">
    <property type="entry name" value="5'-Nucleotdase_C"/>
</dbReference>